<gene>
    <name evidence="2" type="ORF">BDY17DRAFT_328511</name>
</gene>
<accession>A0A6A6PFB0</accession>
<evidence type="ECO:0000313" key="2">
    <source>
        <dbReference type="EMBL" id="KAF2478456.1"/>
    </source>
</evidence>
<feature type="region of interest" description="Disordered" evidence="1">
    <location>
        <begin position="32"/>
        <end position="63"/>
    </location>
</feature>
<sequence>MSYSPPFRTSTTAGRAMDKMLAEDWKEIEAKEGVLTAEETPAQRKQEDKYRNAHKHQPKGDVP</sequence>
<proteinExistence type="predicted"/>
<dbReference type="GeneID" id="54478851"/>
<dbReference type="AlphaFoldDB" id="A0A6A6PFB0"/>
<protein>
    <submittedName>
        <fullName evidence="2">Uncharacterized protein</fullName>
    </submittedName>
</protein>
<dbReference type="Proteomes" id="UP000799767">
    <property type="component" value="Unassembled WGS sequence"/>
</dbReference>
<dbReference type="RefSeq" id="XP_033585026.1">
    <property type="nucleotide sequence ID" value="XM_033737849.1"/>
</dbReference>
<evidence type="ECO:0000256" key="1">
    <source>
        <dbReference type="SAM" id="MobiDB-lite"/>
    </source>
</evidence>
<keyword evidence="3" id="KW-1185">Reference proteome</keyword>
<dbReference type="EMBL" id="MU001651">
    <property type="protein sequence ID" value="KAF2478456.1"/>
    <property type="molecule type" value="Genomic_DNA"/>
</dbReference>
<organism evidence="2 3">
    <name type="scientific">Neohortaea acidophila</name>
    <dbReference type="NCBI Taxonomy" id="245834"/>
    <lineage>
        <taxon>Eukaryota</taxon>
        <taxon>Fungi</taxon>
        <taxon>Dikarya</taxon>
        <taxon>Ascomycota</taxon>
        <taxon>Pezizomycotina</taxon>
        <taxon>Dothideomycetes</taxon>
        <taxon>Dothideomycetidae</taxon>
        <taxon>Mycosphaerellales</taxon>
        <taxon>Teratosphaeriaceae</taxon>
        <taxon>Neohortaea</taxon>
    </lineage>
</organism>
<evidence type="ECO:0000313" key="3">
    <source>
        <dbReference type="Proteomes" id="UP000799767"/>
    </source>
</evidence>
<name>A0A6A6PFB0_9PEZI</name>
<feature type="compositionally biased region" description="Basic and acidic residues" evidence="1">
    <location>
        <begin position="41"/>
        <end position="51"/>
    </location>
</feature>
<reference evidence="2" key="1">
    <citation type="journal article" date="2020" name="Stud. Mycol.">
        <title>101 Dothideomycetes genomes: a test case for predicting lifestyles and emergence of pathogens.</title>
        <authorList>
            <person name="Haridas S."/>
            <person name="Albert R."/>
            <person name="Binder M."/>
            <person name="Bloem J."/>
            <person name="Labutti K."/>
            <person name="Salamov A."/>
            <person name="Andreopoulos B."/>
            <person name="Baker S."/>
            <person name="Barry K."/>
            <person name="Bills G."/>
            <person name="Bluhm B."/>
            <person name="Cannon C."/>
            <person name="Castanera R."/>
            <person name="Culley D."/>
            <person name="Daum C."/>
            <person name="Ezra D."/>
            <person name="Gonzalez J."/>
            <person name="Henrissat B."/>
            <person name="Kuo A."/>
            <person name="Liang C."/>
            <person name="Lipzen A."/>
            <person name="Lutzoni F."/>
            <person name="Magnuson J."/>
            <person name="Mondo S."/>
            <person name="Nolan M."/>
            <person name="Ohm R."/>
            <person name="Pangilinan J."/>
            <person name="Park H.-J."/>
            <person name="Ramirez L."/>
            <person name="Alfaro M."/>
            <person name="Sun H."/>
            <person name="Tritt A."/>
            <person name="Yoshinaga Y."/>
            <person name="Zwiers L.-H."/>
            <person name="Turgeon B."/>
            <person name="Goodwin S."/>
            <person name="Spatafora J."/>
            <person name="Crous P."/>
            <person name="Grigoriev I."/>
        </authorList>
    </citation>
    <scope>NUCLEOTIDE SEQUENCE</scope>
    <source>
        <strain evidence="2">CBS 113389</strain>
    </source>
</reference>